<keyword evidence="2" id="KW-0472">Membrane</keyword>
<evidence type="ECO:0000256" key="1">
    <source>
        <dbReference type="SAM" id="MobiDB-lite"/>
    </source>
</evidence>
<organism evidence="3 4">
    <name type="scientific">Dactylellina haptotyla (strain CBS 200.50)</name>
    <name type="common">Nematode-trapping fungus</name>
    <name type="synonym">Monacrosporium haptotylum</name>
    <dbReference type="NCBI Taxonomy" id="1284197"/>
    <lineage>
        <taxon>Eukaryota</taxon>
        <taxon>Fungi</taxon>
        <taxon>Dikarya</taxon>
        <taxon>Ascomycota</taxon>
        <taxon>Pezizomycotina</taxon>
        <taxon>Orbiliomycetes</taxon>
        <taxon>Orbiliales</taxon>
        <taxon>Orbiliaceae</taxon>
        <taxon>Dactylellina</taxon>
    </lineage>
</organism>
<evidence type="ECO:0000313" key="4">
    <source>
        <dbReference type="Proteomes" id="UP000015100"/>
    </source>
</evidence>
<sequence length="437" mass="50149">MVPDAAIYLLVCFAAGATLFYLFHPNRRRIPIRSSSFLPEKAPNHSLTPANPTPPPPAPAPFKLYTPAEIASLGRFPDYAALTGVPLPKPYHEFNIATAKPRPYRPFRWAYHQTMALRKLEPDWWLELESTYTARLQQRRNLHEQHGKRILDSLPDTADGKLSLACREVMELVVQFLCARYPRYFSLNPEKTVLRNGILDREFVIDEVDPLMLVFENVPEDFAIVMPDERVGGRYVFMAGVICSSIGWDLGTKIGKCLGDIHGVVPDYKEKMGMSMDRYFSKMAPDKPIQRGSWGIEIGEPLYMLDGPELDALRGTQDPNLTEDELTLRVDWQTLRRLPLSGGIVFNYKALFTPLKEFEDELGIPAIVEKVVKEGNRKIIKYKGTWHAEHVAVPMLERMRRRQVETGLWEEGREVKTLHEAPFFAGWEEKWHRQQGF</sequence>
<protein>
    <recommendedName>
        <fullName evidence="5">Alpha-1,2-mannosyltransferase</fullName>
    </recommendedName>
</protein>
<gene>
    <name evidence="3" type="ORF">H072_1437</name>
</gene>
<dbReference type="OMA" id="QFICARY"/>
<dbReference type="EMBL" id="AQGS01000042">
    <property type="protein sequence ID" value="EPS44574.1"/>
    <property type="molecule type" value="Genomic_DNA"/>
</dbReference>
<dbReference type="STRING" id="1284197.S8ANY9"/>
<name>S8ANY9_DACHA</name>
<keyword evidence="2" id="KW-1133">Transmembrane helix</keyword>
<keyword evidence="4" id="KW-1185">Reference proteome</keyword>
<keyword evidence="2" id="KW-0812">Transmembrane</keyword>
<dbReference type="Pfam" id="PF11927">
    <property type="entry name" value="HODM_asu-like"/>
    <property type="match status" value="1"/>
</dbReference>
<evidence type="ECO:0000313" key="3">
    <source>
        <dbReference type="EMBL" id="EPS44574.1"/>
    </source>
</evidence>
<dbReference type="OrthoDB" id="5043642at2759"/>
<evidence type="ECO:0000256" key="2">
    <source>
        <dbReference type="SAM" id="Phobius"/>
    </source>
</evidence>
<comment type="caution">
    <text evidence="3">The sequence shown here is derived from an EMBL/GenBank/DDBJ whole genome shotgun (WGS) entry which is preliminary data.</text>
</comment>
<dbReference type="InterPro" id="IPR021848">
    <property type="entry name" value="HODM_asu-like"/>
</dbReference>
<dbReference type="HOGENOM" id="CLU_025462_3_0_1"/>
<dbReference type="AlphaFoldDB" id="S8ANY9"/>
<reference evidence="3 4" key="1">
    <citation type="journal article" date="2013" name="PLoS Genet.">
        <title>Genomic mechanisms accounting for the adaptation to parasitism in nematode-trapping fungi.</title>
        <authorList>
            <person name="Meerupati T."/>
            <person name="Andersson K.M."/>
            <person name="Friman E."/>
            <person name="Kumar D."/>
            <person name="Tunlid A."/>
            <person name="Ahren D."/>
        </authorList>
    </citation>
    <scope>NUCLEOTIDE SEQUENCE [LARGE SCALE GENOMIC DNA]</scope>
    <source>
        <strain evidence="3 4">CBS 200.50</strain>
    </source>
</reference>
<dbReference type="eggNOG" id="ENOG502QQRB">
    <property type="taxonomic scope" value="Eukaryota"/>
</dbReference>
<evidence type="ECO:0008006" key="5">
    <source>
        <dbReference type="Google" id="ProtNLM"/>
    </source>
</evidence>
<feature type="transmembrane region" description="Helical" evidence="2">
    <location>
        <begin position="6"/>
        <end position="23"/>
    </location>
</feature>
<reference evidence="4" key="2">
    <citation type="submission" date="2013-04" db="EMBL/GenBank/DDBJ databases">
        <title>Genomic mechanisms accounting for the adaptation to parasitism in nematode-trapping fungi.</title>
        <authorList>
            <person name="Ahren D.G."/>
        </authorList>
    </citation>
    <scope>NUCLEOTIDE SEQUENCE [LARGE SCALE GENOMIC DNA]</scope>
    <source>
        <strain evidence="4">CBS 200.50</strain>
    </source>
</reference>
<proteinExistence type="predicted"/>
<dbReference type="Proteomes" id="UP000015100">
    <property type="component" value="Unassembled WGS sequence"/>
</dbReference>
<accession>S8ANY9</accession>
<feature type="compositionally biased region" description="Pro residues" evidence="1">
    <location>
        <begin position="51"/>
        <end position="60"/>
    </location>
</feature>
<feature type="region of interest" description="Disordered" evidence="1">
    <location>
        <begin position="41"/>
        <end position="61"/>
    </location>
</feature>